<evidence type="ECO:0000313" key="1">
    <source>
        <dbReference type="EMBL" id="BAQ69808.1"/>
    </source>
</evidence>
<accession>A0A0D6B3U6</accession>
<dbReference type="PATRIC" id="fig|35806.4.peg.2739"/>
<dbReference type="AlphaFoldDB" id="A0A0D6B3U6"/>
<dbReference type="Proteomes" id="UP000064912">
    <property type="component" value="Chromosome"/>
</dbReference>
<reference evidence="1 2" key="1">
    <citation type="submission" date="2015-02" db="EMBL/GenBank/DDBJ databases">
        <title>Genome sequene of Rhodovulum sulfidophilum DSM 2351.</title>
        <authorList>
            <person name="Nagao N."/>
        </authorList>
    </citation>
    <scope>NUCLEOTIDE SEQUENCE [LARGE SCALE GENOMIC DNA]</scope>
    <source>
        <strain evidence="1 2">DSM 2351</strain>
    </source>
</reference>
<evidence type="ECO:0000313" key="2">
    <source>
        <dbReference type="Proteomes" id="UP000064912"/>
    </source>
</evidence>
<dbReference type="KEGG" id="rsu:NHU_02660"/>
<organism evidence="1 2">
    <name type="scientific">Rhodovulum sulfidophilum</name>
    <name type="common">Rhodobacter sulfidophilus</name>
    <dbReference type="NCBI Taxonomy" id="35806"/>
    <lineage>
        <taxon>Bacteria</taxon>
        <taxon>Pseudomonadati</taxon>
        <taxon>Pseudomonadota</taxon>
        <taxon>Alphaproteobacteria</taxon>
        <taxon>Rhodobacterales</taxon>
        <taxon>Paracoccaceae</taxon>
        <taxon>Rhodovulum</taxon>
    </lineage>
</organism>
<dbReference type="EMBL" id="AP014800">
    <property type="protein sequence ID" value="BAQ69808.1"/>
    <property type="molecule type" value="Genomic_DNA"/>
</dbReference>
<keyword evidence="1" id="KW-0808">Transferase</keyword>
<dbReference type="GO" id="GO:0008483">
    <property type="term" value="F:transaminase activity"/>
    <property type="evidence" value="ECO:0007669"/>
    <property type="project" value="UniProtKB-KW"/>
</dbReference>
<sequence>MAHARIEAAAFEAGRLCHPMGGTIDGRQGDQVLRTPSLIPGGTHALEITDKLQFALTALR</sequence>
<keyword evidence="1" id="KW-0032">Aminotransferase</keyword>
<protein>
    <submittedName>
        <fullName evidence="1">Aminotransferase, class III superfamily</fullName>
    </submittedName>
</protein>
<gene>
    <name evidence="1" type="ORF">NHU_02660</name>
</gene>
<name>A0A0D6B3U6_RHOSU</name>
<proteinExistence type="predicted"/>